<feature type="binding site" evidence="5">
    <location>
        <position position="282"/>
    </location>
    <ligand>
        <name>glyoxylate</name>
        <dbReference type="ChEBI" id="CHEBI:36655"/>
    </ligand>
</feature>
<comment type="caution">
    <text evidence="7">The sequence shown here is derived from an EMBL/GenBank/DDBJ whole genome shotgun (WGS) entry which is preliminary data.</text>
</comment>
<feature type="domain" description="FMN hydroxy acid dehydrogenase" evidence="6">
    <location>
        <begin position="19"/>
        <end position="393"/>
    </location>
</feature>
<dbReference type="PROSITE" id="PS51349">
    <property type="entry name" value="FMN_HYDROXY_ACID_DH_2"/>
    <property type="match status" value="1"/>
</dbReference>
<dbReference type="EMBL" id="JAPDRN010000074">
    <property type="protein sequence ID" value="KAJ9628189.1"/>
    <property type="molecule type" value="Genomic_DNA"/>
</dbReference>
<dbReference type="PANTHER" id="PTHR10578:SF149">
    <property type="entry name" value="2-HYDROXYACID OXIDASE 2"/>
    <property type="match status" value="1"/>
</dbReference>
<sequence>MASNVGAERLPPPSQSKMAISPIAWTIADIRRQGSAKIDAKWAEYINSGSMDSISTQANEEAYNAYRIVPRILRNVAEVDASTTIFGQRVSMPFGFSPAAMHCLAHPEGEVATSRAAAKANIAMGLSHWATRSMEDVRKASAEVGGTNPYGIQSSGASTRSGMQTLFKKASELGYRAVIMTVDAPTLGRRLAEYRNGINLPPGMKFPNIVDEKSGESPASFVGLPRDASTTWDKLLPWLSDPDVVPEGMEIWLKGVYAPEDVYMAATYPRVKGVIISNHGGRQLDGCPATLEALPDCAEAARNINSTRSPENKLMLGIDGGIRRGTDIFKAVALGADMCFAGRIPIWGLGYAGEAGVSRAIQLLREEFEMAMRLAGVTKLSQINKHCLAVLTTGRPGIMSRL</sequence>
<feature type="binding site" evidence="5">
    <location>
        <position position="181"/>
    </location>
    <ligand>
        <name>FMN</name>
        <dbReference type="ChEBI" id="CHEBI:58210"/>
    </ligand>
</feature>
<dbReference type="Gene3D" id="3.20.20.70">
    <property type="entry name" value="Aldolase class I"/>
    <property type="match status" value="1"/>
</dbReference>
<protein>
    <recommendedName>
        <fullName evidence="6">FMN hydroxy acid dehydrogenase domain-containing protein</fullName>
    </recommendedName>
</protein>
<evidence type="ECO:0000259" key="6">
    <source>
        <dbReference type="PROSITE" id="PS51349"/>
    </source>
</evidence>
<evidence type="ECO:0000256" key="4">
    <source>
        <dbReference type="PIRSR" id="PIRSR000138-1"/>
    </source>
</evidence>
<feature type="binding site" evidence="5">
    <location>
        <position position="45"/>
    </location>
    <ligand>
        <name>glyoxylate</name>
        <dbReference type="ChEBI" id="CHEBI:36655"/>
    </ligand>
</feature>
<feature type="binding site" evidence="5">
    <location>
        <position position="190"/>
    </location>
    <ligand>
        <name>glyoxylate</name>
        <dbReference type="ChEBI" id="CHEBI:36655"/>
    </ligand>
</feature>
<feature type="binding site" evidence="5">
    <location>
        <position position="277"/>
    </location>
    <ligand>
        <name>FMN</name>
        <dbReference type="ChEBI" id="CHEBI:58210"/>
    </ligand>
</feature>
<dbReference type="CDD" id="cd02809">
    <property type="entry name" value="alpha_hydroxyacid_oxid_FMN"/>
    <property type="match status" value="1"/>
</dbReference>
<evidence type="ECO:0000256" key="3">
    <source>
        <dbReference type="ARBA" id="ARBA00024042"/>
    </source>
</evidence>
<dbReference type="InterPro" id="IPR008259">
    <property type="entry name" value="FMN_hydac_DH_AS"/>
</dbReference>
<keyword evidence="2" id="KW-0560">Oxidoreductase</keyword>
<reference evidence="7" key="1">
    <citation type="submission" date="2022-10" db="EMBL/GenBank/DDBJ databases">
        <title>Culturing micro-colonial fungi from biological soil crusts in the Mojave desert and describing Neophaeococcomyces mojavensis, and introducing the new genera and species Taxawa tesnikishii.</title>
        <authorList>
            <person name="Kurbessoian T."/>
            <person name="Stajich J.E."/>
        </authorList>
    </citation>
    <scope>NUCLEOTIDE SEQUENCE</scope>
    <source>
        <strain evidence="7">TK_35</strain>
    </source>
</reference>
<feature type="binding site" evidence="5">
    <location>
        <begin position="98"/>
        <end position="100"/>
    </location>
    <ligand>
        <name>FMN</name>
        <dbReference type="ChEBI" id="CHEBI:58210"/>
    </ligand>
</feature>
<organism evidence="7 8">
    <name type="scientific">Knufia peltigerae</name>
    <dbReference type="NCBI Taxonomy" id="1002370"/>
    <lineage>
        <taxon>Eukaryota</taxon>
        <taxon>Fungi</taxon>
        <taxon>Dikarya</taxon>
        <taxon>Ascomycota</taxon>
        <taxon>Pezizomycotina</taxon>
        <taxon>Eurotiomycetes</taxon>
        <taxon>Chaetothyriomycetidae</taxon>
        <taxon>Chaetothyriales</taxon>
        <taxon>Trichomeriaceae</taxon>
        <taxon>Knufia</taxon>
    </lineage>
</organism>
<dbReference type="SUPFAM" id="SSF51395">
    <property type="entry name" value="FMN-linked oxidoreductases"/>
    <property type="match status" value="1"/>
</dbReference>
<dbReference type="InterPro" id="IPR012133">
    <property type="entry name" value="Alpha-hydoxy_acid_DH_FMN"/>
</dbReference>
<dbReference type="PANTHER" id="PTHR10578">
    <property type="entry name" value="S -2-HYDROXY-ACID OXIDASE-RELATED"/>
    <property type="match status" value="1"/>
</dbReference>
<evidence type="ECO:0000313" key="8">
    <source>
        <dbReference type="Proteomes" id="UP001172681"/>
    </source>
</evidence>
<dbReference type="PROSITE" id="PS00557">
    <property type="entry name" value="FMN_HYDROXY_ACID_DH_1"/>
    <property type="match status" value="1"/>
</dbReference>
<feature type="binding site" evidence="5">
    <location>
        <position position="127"/>
    </location>
    <ligand>
        <name>FMN</name>
        <dbReference type="ChEBI" id="CHEBI:58210"/>
    </ligand>
</feature>
<feature type="binding site" evidence="5">
    <location>
        <position position="254"/>
    </location>
    <ligand>
        <name>FMN</name>
        <dbReference type="ChEBI" id="CHEBI:58210"/>
    </ligand>
</feature>
<dbReference type="Pfam" id="PF01070">
    <property type="entry name" value="FMN_dh"/>
    <property type="match status" value="1"/>
</dbReference>
<evidence type="ECO:0000256" key="1">
    <source>
        <dbReference type="ARBA" id="ARBA00001917"/>
    </source>
</evidence>
<evidence type="ECO:0000313" key="7">
    <source>
        <dbReference type="EMBL" id="KAJ9628189.1"/>
    </source>
</evidence>
<comment type="cofactor">
    <cofactor evidence="1">
        <name>FMN</name>
        <dbReference type="ChEBI" id="CHEBI:58210"/>
    </cofactor>
</comment>
<proteinExistence type="inferred from homology"/>
<name>A0AA38XY06_9EURO</name>
<evidence type="ECO:0000256" key="5">
    <source>
        <dbReference type="PIRSR" id="PIRSR000138-2"/>
    </source>
</evidence>
<keyword evidence="8" id="KW-1185">Reference proteome</keyword>
<dbReference type="GO" id="GO:0010181">
    <property type="term" value="F:FMN binding"/>
    <property type="evidence" value="ECO:0007669"/>
    <property type="project" value="InterPro"/>
</dbReference>
<dbReference type="InterPro" id="IPR037396">
    <property type="entry name" value="FMN_HAD"/>
</dbReference>
<keyword evidence="5" id="KW-0285">Flavoprotein</keyword>
<dbReference type="PIRSF" id="PIRSF000138">
    <property type="entry name" value="Al-hdrx_acd_dh"/>
    <property type="match status" value="1"/>
</dbReference>
<dbReference type="AlphaFoldDB" id="A0AA38XY06"/>
<accession>A0AA38XY06</accession>
<gene>
    <name evidence="7" type="ORF">H2204_009449</name>
</gene>
<dbReference type="InterPro" id="IPR013785">
    <property type="entry name" value="Aldolase_TIM"/>
</dbReference>
<feature type="binding site" evidence="5">
    <location>
        <position position="279"/>
    </location>
    <ligand>
        <name>glyoxylate</name>
        <dbReference type="ChEBI" id="CHEBI:36655"/>
    </ligand>
</feature>
<dbReference type="Proteomes" id="UP001172681">
    <property type="component" value="Unassembled WGS sequence"/>
</dbReference>
<feature type="active site" description="Proton acceptor" evidence="4">
    <location>
        <position position="279"/>
    </location>
</feature>
<evidence type="ECO:0000256" key="2">
    <source>
        <dbReference type="ARBA" id="ARBA00023002"/>
    </source>
</evidence>
<dbReference type="InterPro" id="IPR000262">
    <property type="entry name" value="FMN-dep_DH"/>
</dbReference>
<keyword evidence="5" id="KW-0288">FMN</keyword>
<feature type="binding site" evidence="5">
    <location>
        <begin position="342"/>
        <end position="343"/>
    </location>
    <ligand>
        <name>FMN</name>
        <dbReference type="ChEBI" id="CHEBI:58210"/>
    </ligand>
</feature>
<dbReference type="GO" id="GO:0016491">
    <property type="term" value="F:oxidoreductase activity"/>
    <property type="evidence" value="ECO:0007669"/>
    <property type="project" value="UniProtKB-KW"/>
</dbReference>
<feature type="binding site" evidence="5">
    <location>
        <begin position="319"/>
        <end position="323"/>
    </location>
    <ligand>
        <name>FMN</name>
        <dbReference type="ChEBI" id="CHEBI:58210"/>
    </ligand>
</feature>
<comment type="similarity">
    <text evidence="3">Belongs to the FMN-dependent alpha-hydroxy acid dehydrogenase family.</text>
</comment>